<proteinExistence type="predicted"/>
<organism evidence="2 3">
    <name type="scientific">Euroglyphus maynei</name>
    <name type="common">Mayne's house dust mite</name>
    <dbReference type="NCBI Taxonomy" id="6958"/>
    <lineage>
        <taxon>Eukaryota</taxon>
        <taxon>Metazoa</taxon>
        <taxon>Ecdysozoa</taxon>
        <taxon>Arthropoda</taxon>
        <taxon>Chelicerata</taxon>
        <taxon>Arachnida</taxon>
        <taxon>Acari</taxon>
        <taxon>Acariformes</taxon>
        <taxon>Sarcoptiformes</taxon>
        <taxon>Astigmata</taxon>
        <taxon>Psoroptidia</taxon>
        <taxon>Analgoidea</taxon>
        <taxon>Pyroglyphidae</taxon>
        <taxon>Pyroglyphinae</taxon>
        <taxon>Euroglyphus</taxon>
    </lineage>
</organism>
<dbReference type="SUPFAM" id="SSF53098">
    <property type="entry name" value="Ribonuclease H-like"/>
    <property type="match status" value="1"/>
</dbReference>
<dbReference type="GO" id="GO:0008408">
    <property type="term" value="F:3'-5' exonuclease activity"/>
    <property type="evidence" value="ECO:0007669"/>
    <property type="project" value="InterPro"/>
</dbReference>
<dbReference type="EMBL" id="MUJZ01056132">
    <property type="protein sequence ID" value="OTF72444.1"/>
    <property type="molecule type" value="Genomic_DNA"/>
</dbReference>
<dbReference type="GO" id="GO:0003676">
    <property type="term" value="F:nucleic acid binding"/>
    <property type="evidence" value="ECO:0007669"/>
    <property type="project" value="InterPro"/>
</dbReference>
<evidence type="ECO:0000313" key="2">
    <source>
        <dbReference type="EMBL" id="OTF72444.1"/>
    </source>
</evidence>
<comment type="caution">
    <text evidence="2">The sequence shown here is derived from an EMBL/GenBank/DDBJ whole genome shotgun (WGS) entry which is preliminary data.</text>
</comment>
<dbReference type="GO" id="GO:0006139">
    <property type="term" value="P:nucleobase-containing compound metabolic process"/>
    <property type="evidence" value="ECO:0007669"/>
    <property type="project" value="InterPro"/>
</dbReference>
<dbReference type="AlphaFoldDB" id="A0A1Y3AXC5"/>
<dbReference type="Pfam" id="PF01612">
    <property type="entry name" value="DNA_pol_A_exo1"/>
    <property type="match status" value="1"/>
</dbReference>
<keyword evidence="3" id="KW-1185">Reference proteome</keyword>
<sequence>MAIDAEWLPIFSYRRQRISIIQIALRNMCFIIDLVNFDKKSEEFRRLWCEEFCMKYFSDPNYKKIGFGITQDMEILGYSTGQSMANLRLNGVCDLSRSARSLVQFLSEQNDSKIMAQINRSKKVNNAINRGGLQGLSMLTYVIFGNALNKLERQSDWNRRPLRDAQLLYAALDSYCLIDIYDKLGFIAQQFQFEDVNEFLQHVKTVSNVEN</sequence>
<dbReference type="InterPro" id="IPR036397">
    <property type="entry name" value="RNaseH_sf"/>
</dbReference>
<dbReference type="PANTHER" id="PTHR47765:SF2">
    <property type="entry name" value="EXONUCLEASE MUT-7 HOMOLOG"/>
    <property type="match status" value="1"/>
</dbReference>
<dbReference type="Proteomes" id="UP000194236">
    <property type="component" value="Unassembled WGS sequence"/>
</dbReference>
<name>A0A1Y3AXC5_EURMA</name>
<dbReference type="InterPro" id="IPR012337">
    <property type="entry name" value="RNaseH-like_sf"/>
</dbReference>
<feature type="domain" description="3'-5' exonuclease" evidence="1">
    <location>
        <begin position="2"/>
        <end position="184"/>
    </location>
</feature>
<accession>A0A1Y3AXC5</accession>
<reference evidence="2 3" key="1">
    <citation type="submission" date="2017-03" db="EMBL/GenBank/DDBJ databases">
        <title>Genome Survey of Euroglyphus maynei.</title>
        <authorList>
            <person name="Arlian L.G."/>
            <person name="Morgan M.S."/>
            <person name="Rider S.D."/>
        </authorList>
    </citation>
    <scope>NUCLEOTIDE SEQUENCE [LARGE SCALE GENOMIC DNA]</scope>
    <source>
        <strain evidence="2">Arlian Lab</strain>
        <tissue evidence="2">Whole body</tissue>
    </source>
</reference>
<evidence type="ECO:0000313" key="3">
    <source>
        <dbReference type="Proteomes" id="UP000194236"/>
    </source>
</evidence>
<dbReference type="InterPro" id="IPR002562">
    <property type="entry name" value="3'-5'_exonuclease_dom"/>
</dbReference>
<evidence type="ECO:0000259" key="1">
    <source>
        <dbReference type="Pfam" id="PF01612"/>
    </source>
</evidence>
<protein>
    <recommendedName>
        <fullName evidence="1">3'-5' exonuclease domain-containing protein</fullName>
    </recommendedName>
</protein>
<dbReference type="Gene3D" id="3.30.420.10">
    <property type="entry name" value="Ribonuclease H-like superfamily/Ribonuclease H"/>
    <property type="match status" value="1"/>
</dbReference>
<dbReference type="OrthoDB" id="18193at2759"/>
<dbReference type="InterPro" id="IPR052408">
    <property type="entry name" value="Exonuclease_MUT-7-like"/>
</dbReference>
<dbReference type="PANTHER" id="PTHR47765">
    <property type="entry name" value="3'-5' EXONUCLEASE DOMAIN-CONTAINING PROTEIN"/>
    <property type="match status" value="1"/>
</dbReference>
<gene>
    <name evidence="2" type="ORF">BLA29_007890</name>
</gene>